<dbReference type="Proteomes" id="UP000289708">
    <property type="component" value="Unassembled WGS sequence"/>
</dbReference>
<keyword evidence="3" id="KW-0560">Oxidoreductase</keyword>
<sequence>MDEMRYDVVVVGGGVTGVAAGIAAARAGAKAVVLEPRPFVGGNATTGLCLHSFLTRDRRQTVFGLAQEMVDRLKQRGAAVGHIPYDGFVSAVTPVDGDWFRILASEMLAEAGCQVIYGASVVGVERDGAAIDGLTVAMKGGLRRIVAASYVDTSGDADIAALAGCPTRKGEEGTGKMQPVSMLMHFHRVDTRLIAKTLGEVGPAMADKPGESEPIPVYFNGTFSQWNDVIEEEQIFPNRDHKVFFNTVWPDRVNVNTSAVFGVDGTDPIAMSRAFQDLTRQCVRAGEFLVRHVPGFERGYFAPQVVAGVRESRNILGRYELTKEDVLEGRKFDDTVGQICFPVDIHHPDTGQAYFVDIGDDGAFDVPYRSLLPQGVDNMIVAGRCLSATHFAHGATRNMAPCIVTGQAAGTAAALASRGNAPVAQLDVAELQSRLKADGAYLGEPASEARRRTA</sequence>
<dbReference type="GO" id="GO:0046872">
    <property type="term" value="F:metal ion binding"/>
    <property type="evidence" value="ECO:0007669"/>
    <property type="project" value="UniProtKB-KW"/>
</dbReference>
<protein>
    <submittedName>
        <fullName evidence="6">FAD-dependent oxidoreductase</fullName>
    </submittedName>
</protein>
<reference evidence="6 7" key="1">
    <citation type="submission" date="2018-12" db="EMBL/GenBank/DDBJ databases">
        <title>bacterium Hansschlegelia zhihuaiae S113.</title>
        <authorList>
            <person name="He J."/>
        </authorList>
    </citation>
    <scope>NUCLEOTIDE SEQUENCE [LARGE SCALE GENOMIC DNA]</scope>
    <source>
        <strain evidence="6 7">S 113</strain>
    </source>
</reference>
<proteinExistence type="predicted"/>
<dbReference type="Gene3D" id="3.50.50.60">
    <property type="entry name" value="FAD/NAD(P)-binding domain"/>
    <property type="match status" value="1"/>
</dbReference>
<dbReference type="EMBL" id="RYFI01000017">
    <property type="protein sequence ID" value="RXF70787.1"/>
    <property type="molecule type" value="Genomic_DNA"/>
</dbReference>
<dbReference type="Pfam" id="PF12831">
    <property type="entry name" value="FAD_oxidored"/>
    <property type="match status" value="1"/>
</dbReference>
<dbReference type="InterPro" id="IPR039650">
    <property type="entry name" value="HdrA-like"/>
</dbReference>
<gene>
    <name evidence="6" type="ORF">EK403_16525</name>
</gene>
<keyword evidence="1" id="KW-0004">4Fe-4S</keyword>
<dbReference type="SUPFAM" id="SSF51905">
    <property type="entry name" value="FAD/NAD(P)-binding domain"/>
    <property type="match status" value="1"/>
</dbReference>
<dbReference type="PANTHER" id="PTHR43498:SF1">
    <property type="entry name" value="COB--COM HETERODISULFIDE REDUCTASE IRON-SULFUR SUBUNIT A"/>
    <property type="match status" value="1"/>
</dbReference>
<evidence type="ECO:0000256" key="2">
    <source>
        <dbReference type="ARBA" id="ARBA00022723"/>
    </source>
</evidence>
<evidence type="ECO:0000313" key="7">
    <source>
        <dbReference type="Proteomes" id="UP000289708"/>
    </source>
</evidence>
<evidence type="ECO:0000256" key="1">
    <source>
        <dbReference type="ARBA" id="ARBA00022485"/>
    </source>
</evidence>
<dbReference type="InterPro" id="IPR036188">
    <property type="entry name" value="FAD/NAD-bd_sf"/>
</dbReference>
<dbReference type="RefSeq" id="WP_128778580.1">
    <property type="nucleotide sequence ID" value="NZ_RYFI01000017.1"/>
</dbReference>
<organism evidence="6 7">
    <name type="scientific">Hansschlegelia zhihuaiae</name>
    <dbReference type="NCBI Taxonomy" id="405005"/>
    <lineage>
        <taxon>Bacteria</taxon>
        <taxon>Pseudomonadati</taxon>
        <taxon>Pseudomonadota</taxon>
        <taxon>Alphaproteobacteria</taxon>
        <taxon>Hyphomicrobiales</taxon>
        <taxon>Methylopilaceae</taxon>
        <taxon>Hansschlegelia</taxon>
    </lineage>
</organism>
<accession>A0A4Q0MBU6</accession>
<evidence type="ECO:0000313" key="6">
    <source>
        <dbReference type="EMBL" id="RXF70787.1"/>
    </source>
</evidence>
<keyword evidence="2" id="KW-0479">Metal-binding</keyword>
<dbReference type="GO" id="GO:0016491">
    <property type="term" value="F:oxidoreductase activity"/>
    <property type="evidence" value="ECO:0007669"/>
    <property type="project" value="UniProtKB-KW"/>
</dbReference>
<evidence type="ECO:0000256" key="5">
    <source>
        <dbReference type="ARBA" id="ARBA00023014"/>
    </source>
</evidence>
<keyword evidence="7" id="KW-1185">Reference proteome</keyword>
<keyword evidence="4" id="KW-0408">Iron</keyword>
<dbReference type="AlphaFoldDB" id="A0A4Q0MBU6"/>
<dbReference type="OrthoDB" id="9777740at2"/>
<dbReference type="GO" id="GO:0051539">
    <property type="term" value="F:4 iron, 4 sulfur cluster binding"/>
    <property type="evidence" value="ECO:0007669"/>
    <property type="project" value="UniProtKB-KW"/>
</dbReference>
<evidence type="ECO:0000256" key="4">
    <source>
        <dbReference type="ARBA" id="ARBA00023004"/>
    </source>
</evidence>
<name>A0A4Q0MBU6_9HYPH</name>
<comment type="caution">
    <text evidence="6">The sequence shown here is derived from an EMBL/GenBank/DDBJ whole genome shotgun (WGS) entry which is preliminary data.</text>
</comment>
<dbReference type="PANTHER" id="PTHR43498">
    <property type="entry name" value="FERREDOXIN:COB-COM HETERODISULFIDE REDUCTASE SUBUNIT A"/>
    <property type="match status" value="1"/>
</dbReference>
<evidence type="ECO:0000256" key="3">
    <source>
        <dbReference type="ARBA" id="ARBA00023002"/>
    </source>
</evidence>
<keyword evidence="5" id="KW-0411">Iron-sulfur</keyword>